<dbReference type="SUPFAM" id="SSF51735">
    <property type="entry name" value="NAD(P)-binding Rossmann-fold domains"/>
    <property type="match status" value="1"/>
</dbReference>
<dbReference type="AlphaFoldDB" id="A0A9X2EMM2"/>
<protein>
    <submittedName>
        <fullName evidence="1">SDR family oxidoreductase</fullName>
    </submittedName>
</protein>
<dbReference type="Proteomes" id="UP001155128">
    <property type="component" value="Unassembled WGS sequence"/>
</dbReference>
<reference evidence="1" key="1">
    <citation type="submission" date="2022-06" db="EMBL/GenBank/DDBJ databases">
        <title>Sphingomicrobium sedimins sp. nov., a marine bacterium isolated from tidal flat.</title>
        <authorList>
            <person name="Kim C.-H."/>
            <person name="Yoo Y."/>
            <person name="Kim J.-J."/>
        </authorList>
    </citation>
    <scope>NUCLEOTIDE SEQUENCE</scope>
    <source>
        <strain evidence="1">GRR-S6-50</strain>
    </source>
</reference>
<dbReference type="PANTHER" id="PTHR45458">
    <property type="entry name" value="SHORT-CHAIN DEHYDROGENASE/REDUCTASE SDR"/>
    <property type="match status" value="1"/>
</dbReference>
<keyword evidence="2" id="KW-1185">Reference proteome</keyword>
<dbReference type="RefSeq" id="WP_252114890.1">
    <property type="nucleotide sequence ID" value="NZ_JAMSHT010000001.1"/>
</dbReference>
<sequence>MPNILITGGNRGIGREFVEQYAADGWNVITTARSQGDIADLGQINNVRAHRLDVSDPAEIDRFVGEIGDEPIDVFLNNAGIYGPREPERNGWLELMDINVIAPTLLAQKLKSNVAASEQKKMAVLTSKMGSIADNGSGGSIPYRSSKAAVNAAWKSLANDYRPDGIGVVMLHPGWVQTDMGGPNALIDTETSVSGMRKVIDETSVDNSGRFMAYDGQEIPW</sequence>
<dbReference type="EMBL" id="JAMSHT010000001">
    <property type="protein sequence ID" value="MCM8558179.1"/>
    <property type="molecule type" value="Genomic_DNA"/>
</dbReference>
<evidence type="ECO:0000313" key="1">
    <source>
        <dbReference type="EMBL" id="MCM8558179.1"/>
    </source>
</evidence>
<comment type="caution">
    <text evidence="1">The sequence shown here is derived from an EMBL/GenBank/DDBJ whole genome shotgun (WGS) entry which is preliminary data.</text>
</comment>
<dbReference type="InterPro" id="IPR002347">
    <property type="entry name" value="SDR_fam"/>
</dbReference>
<dbReference type="CDD" id="cd05325">
    <property type="entry name" value="carb_red_sniffer_like_SDR_c"/>
    <property type="match status" value="1"/>
</dbReference>
<dbReference type="Gene3D" id="3.40.50.720">
    <property type="entry name" value="NAD(P)-binding Rossmann-like Domain"/>
    <property type="match status" value="1"/>
</dbReference>
<name>A0A9X2EMM2_9SPHN</name>
<dbReference type="PANTHER" id="PTHR45458:SF1">
    <property type="entry name" value="SHORT CHAIN DEHYDROGENASE"/>
    <property type="match status" value="1"/>
</dbReference>
<dbReference type="GO" id="GO:0016616">
    <property type="term" value="F:oxidoreductase activity, acting on the CH-OH group of donors, NAD or NADP as acceptor"/>
    <property type="evidence" value="ECO:0007669"/>
    <property type="project" value="TreeGrafter"/>
</dbReference>
<dbReference type="InterPro" id="IPR052184">
    <property type="entry name" value="SDR_enzymes"/>
</dbReference>
<proteinExistence type="predicted"/>
<dbReference type="PRINTS" id="PR00081">
    <property type="entry name" value="GDHRDH"/>
</dbReference>
<accession>A0A9X2EMM2</accession>
<gene>
    <name evidence="1" type="ORF">NDO55_10135</name>
</gene>
<organism evidence="1 2">
    <name type="scientific">Sphingomicrobium sediminis</name>
    <dbReference type="NCBI Taxonomy" id="2950949"/>
    <lineage>
        <taxon>Bacteria</taxon>
        <taxon>Pseudomonadati</taxon>
        <taxon>Pseudomonadota</taxon>
        <taxon>Alphaproteobacteria</taxon>
        <taxon>Sphingomonadales</taxon>
        <taxon>Sphingomonadaceae</taxon>
        <taxon>Sphingomicrobium</taxon>
    </lineage>
</organism>
<dbReference type="InterPro" id="IPR036291">
    <property type="entry name" value="NAD(P)-bd_dom_sf"/>
</dbReference>
<evidence type="ECO:0000313" key="2">
    <source>
        <dbReference type="Proteomes" id="UP001155128"/>
    </source>
</evidence>
<dbReference type="Pfam" id="PF00106">
    <property type="entry name" value="adh_short"/>
    <property type="match status" value="1"/>
</dbReference>